<accession>A0AAD5CJM8</accession>
<dbReference type="Proteomes" id="UP001206925">
    <property type="component" value="Unassembled WGS sequence"/>
</dbReference>
<feature type="transmembrane region" description="Helical" evidence="1">
    <location>
        <begin position="6"/>
        <end position="24"/>
    </location>
</feature>
<protein>
    <submittedName>
        <fullName evidence="2">Uncharacterized protein</fullName>
    </submittedName>
</protein>
<dbReference type="EMBL" id="JAMZMK010007891">
    <property type="protein sequence ID" value="KAI7742799.1"/>
    <property type="molecule type" value="Genomic_DNA"/>
</dbReference>
<comment type="caution">
    <text evidence="2">The sequence shown here is derived from an EMBL/GenBank/DDBJ whole genome shotgun (WGS) entry which is preliminary data.</text>
</comment>
<keyword evidence="1" id="KW-0472">Membrane</keyword>
<feature type="transmembrane region" description="Helical" evidence="1">
    <location>
        <begin position="31"/>
        <end position="48"/>
    </location>
</feature>
<reference evidence="2" key="1">
    <citation type="submission" date="2022-06" db="EMBL/GenBank/DDBJ databases">
        <title>Uncovering the hologenomic basis of an extraordinary plant invasion.</title>
        <authorList>
            <person name="Bieker V.C."/>
            <person name="Martin M.D."/>
            <person name="Gilbert T."/>
            <person name="Hodgins K."/>
            <person name="Battlay P."/>
            <person name="Petersen B."/>
            <person name="Wilson J."/>
        </authorList>
    </citation>
    <scope>NUCLEOTIDE SEQUENCE</scope>
    <source>
        <strain evidence="2">AA19_3_7</strain>
        <tissue evidence="2">Leaf</tissue>
    </source>
</reference>
<keyword evidence="3" id="KW-1185">Reference proteome</keyword>
<keyword evidence="1" id="KW-1133">Transmembrane helix</keyword>
<organism evidence="2 3">
    <name type="scientific">Ambrosia artemisiifolia</name>
    <name type="common">Common ragweed</name>
    <dbReference type="NCBI Taxonomy" id="4212"/>
    <lineage>
        <taxon>Eukaryota</taxon>
        <taxon>Viridiplantae</taxon>
        <taxon>Streptophyta</taxon>
        <taxon>Embryophyta</taxon>
        <taxon>Tracheophyta</taxon>
        <taxon>Spermatophyta</taxon>
        <taxon>Magnoliopsida</taxon>
        <taxon>eudicotyledons</taxon>
        <taxon>Gunneridae</taxon>
        <taxon>Pentapetalae</taxon>
        <taxon>asterids</taxon>
        <taxon>campanulids</taxon>
        <taxon>Asterales</taxon>
        <taxon>Asteraceae</taxon>
        <taxon>Asteroideae</taxon>
        <taxon>Heliantheae alliance</taxon>
        <taxon>Heliantheae</taxon>
        <taxon>Ambrosia</taxon>
    </lineage>
</organism>
<feature type="non-terminal residue" evidence="2">
    <location>
        <position position="1"/>
    </location>
</feature>
<evidence type="ECO:0000313" key="3">
    <source>
        <dbReference type="Proteomes" id="UP001206925"/>
    </source>
</evidence>
<name>A0AAD5CJM8_AMBAR</name>
<proteinExistence type="predicted"/>
<evidence type="ECO:0000313" key="2">
    <source>
        <dbReference type="EMBL" id="KAI7742799.1"/>
    </source>
</evidence>
<dbReference type="AlphaFoldDB" id="A0AAD5CJM8"/>
<evidence type="ECO:0000256" key="1">
    <source>
        <dbReference type="SAM" id="Phobius"/>
    </source>
</evidence>
<sequence>HLVLIKVILYFIFANHAFFLRYFDPNHRKQSCFYGLGFAYLLLTVAAFKEEEDILCCY</sequence>
<gene>
    <name evidence="2" type="ORF">M8C21_028424</name>
</gene>
<keyword evidence="1" id="KW-0812">Transmembrane</keyword>